<dbReference type="InterPro" id="IPR016177">
    <property type="entry name" value="DNA-bd_dom_sf"/>
</dbReference>
<dbReference type="InParanoid" id="D8LFR4"/>
<keyword evidence="5" id="KW-0539">Nucleus</keyword>
<dbReference type="SMART" id="SM00380">
    <property type="entry name" value="AP2"/>
    <property type="match status" value="1"/>
</dbReference>
<dbReference type="InterPro" id="IPR001471">
    <property type="entry name" value="AP2/ERF_dom"/>
</dbReference>
<proteinExistence type="predicted"/>
<evidence type="ECO:0000313" key="8">
    <source>
        <dbReference type="EMBL" id="CBN75638.1"/>
    </source>
</evidence>
<dbReference type="Proteomes" id="UP000002630">
    <property type="component" value="Unassembled WGS sequence"/>
</dbReference>
<gene>
    <name evidence="8" type="primary">AP2</name>
    <name evidence="8" type="ORF">Esi_0151_0034</name>
</gene>
<evidence type="ECO:0000256" key="4">
    <source>
        <dbReference type="ARBA" id="ARBA00023163"/>
    </source>
</evidence>
<sequence>MTALIADTSPILRNIPSDPADRRSFEFSPSPMPAQYLSEGTASQDHRRHSPSPHSYTAREVPALYPHRYGYNMGGSFAHSDPQVPVAVEKQQQQQQLAFKSSSSCRCQQRQCSCNSSSSKTAQKDSSSSEPPHAMWRNSKGGDANMTTARPGLFHGEAPAQQPPAAVSVSAPSRSPSPSAAILAQNQQQHSSRVMPRTIELTSSPAKKSDWENLLGAVDLELRAQQRSEFVPDSTPATPVPSHHYAHAINAAHLHHQHQPLDDAPPLLTGGGCGSSGGSGGGYTQHQPAAASVSPEFGPIKTAPAARHHRRGGGSGDDYSGGGPAYSGSTADAACLLASGRRGPRGQSRFKGVCITRAGKWRAVIYIGRKQKYLGVFDSEFDAARAYDAAALQHFAEGAKLNFPDGIERQLNDISSADTPFHGLFCEVREGAGVDLCVGWSGS</sequence>
<feature type="compositionally biased region" description="Gly residues" evidence="6">
    <location>
        <begin position="313"/>
        <end position="324"/>
    </location>
</feature>
<dbReference type="SUPFAM" id="SSF54171">
    <property type="entry name" value="DNA-binding domain"/>
    <property type="match status" value="1"/>
</dbReference>
<accession>D8LFR4</accession>
<dbReference type="InterPro" id="IPR036955">
    <property type="entry name" value="AP2/ERF_dom_sf"/>
</dbReference>
<evidence type="ECO:0000256" key="3">
    <source>
        <dbReference type="ARBA" id="ARBA00023125"/>
    </source>
</evidence>
<evidence type="ECO:0000259" key="7">
    <source>
        <dbReference type="PROSITE" id="PS51032"/>
    </source>
</evidence>
<protein>
    <submittedName>
        <fullName evidence="8">Pathogenesis-related transcriptional factor and ERF</fullName>
    </submittedName>
</protein>
<reference evidence="8 9" key="1">
    <citation type="journal article" date="2010" name="Nature">
        <title>The Ectocarpus genome and the independent evolution of multicellularity in brown algae.</title>
        <authorList>
            <person name="Cock J.M."/>
            <person name="Sterck L."/>
            <person name="Rouze P."/>
            <person name="Scornet D."/>
            <person name="Allen A.E."/>
            <person name="Amoutzias G."/>
            <person name="Anthouard V."/>
            <person name="Artiguenave F."/>
            <person name="Aury J.M."/>
            <person name="Badger J.H."/>
            <person name="Beszteri B."/>
            <person name="Billiau K."/>
            <person name="Bonnet E."/>
            <person name="Bothwell J.H."/>
            <person name="Bowler C."/>
            <person name="Boyen C."/>
            <person name="Brownlee C."/>
            <person name="Carrano C.J."/>
            <person name="Charrier B."/>
            <person name="Cho G.Y."/>
            <person name="Coelho S.M."/>
            <person name="Collen J."/>
            <person name="Corre E."/>
            <person name="Da Silva C."/>
            <person name="Delage L."/>
            <person name="Delaroque N."/>
            <person name="Dittami S.M."/>
            <person name="Doulbeau S."/>
            <person name="Elias M."/>
            <person name="Farnham G."/>
            <person name="Gachon C.M."/>
            <person name="Gschloessl B."/>
            <person name="Heesch S."/>
            <person name="Jabbari K."/>
            <person name="Jubin C."/>
            <person name="Kawai H."/>
            <person name="Kimura K."/>
            <person name="Kloareg B."/>
            <person name="Kupper F.C."/>
            <person name="Lang D."/>
            <person name="Le Bail A."/>
            <person name="Leblanc C."/>
            <person name="Lerouge P."/>
            <person name="Lohr M."/>
            <person name="Lopez P.J."/>
            <person name="Martens C."/>
            <person name="Maumus F."/>
            <person name="Michel G."/>
            <person name="Miranda-Saavedra D."/>
            <person name="Morales J."/>
            <person name="Moreau H."/>
            <person name="Motomura T."/>
            <person name="Nagasato C."/>
            <person name="Napoli C.A."/>
            <person name="Nelson D.R."/>
            <person name="Nyvall-Collen P."/>
            <person name="Peters A.F."/>
            <person name="Pommier C."/>
            <person name="Potin P."/>
            <person name="Poulain J."/>
            <person name="Quesneville H."/>
            <person name="Read B."/>
            <person name="Rensing S.A."/>
            <person name="Ritter A."/>
            <person name="Rousvoal S."/>
            <person name="Samanta M."/>
            <person name="Samson G."/>
            <person name="Schroeder D.C."/>
            <person name="Segurens B."/>
            <person name="Strittmatter M."/>
            <person name="Tonon T."/>
            <person name="Tregear J.W."/>
            <person name="Valentin K."/>
            <person name="von Dassow P."/>
            <person name="Yamagishi T."/>
            <person name="Van de Peer Y."/>
            <person name="Wincker P."/>
        </authorList>
    </citation>
    <scope>NUCLEOTIDE SEQUENCE [LARGE SCALE GENOMIC DNA]</scope>
    <source>
        <strain evidence="9">Ec32 / CCAP1310/4</strain>
    </source>
</reference>
<comment type="subcellular location">
    <subcellularLocation>
        <location evidence="1">Nucleus</location>
    </subcellularLocation>
</comment>
<keyword evidence="3" id="KW-0238">DNA-binding</keyword>
<name>D8LFR4_ECTSI</name>
<feature type="region of interest" description="Disordered" evidence="6">
    <location>
        <begin position="111"/>
        <end position="196"/>
    </location>
</feature>
<evidence type="ECO:0000256" key="5">
    <source>
        <dbReference type="ARBA" id="ARBA00023242"/>
    </source>
</evidence>
<evidence type="ECO:0000256" key="6">
    <source>
        <dbReference type="SAM" id="MobiDB-lite"/>
    </source>
</evidence>
<dbReference type="GO" id="GO:0003677">
    <property type="term" value="F:DNA binding"/>
    <property type="evidence" value="ECO:0007669"/>
    <property type="project" value="UniProtKB-KW"/>
</dbReference>
<feature type="compositionally biased region" description="Gly residues" evidence="6">
    <location>
        <begin position="269"/>
        <end position="283"/>
    </location>
</feature>
<evidence type="ECO:0000256" key="1">
    <source>
        <dbReference type="ARBA" id="ARBA00004123"/>
    </source>
</evidence>
<feature type="domain" description="AP2/ERF" evidence="7">
    <location>
        <begin position="349"/>
        <end position="404"/>
    </location>
</feature>
<keyword evidence="2" id="KW-0805">Transcription regulation</keyword>
<keyword evidence="9" id="KW-1185">Reference proteome</keyword>
<dbReference type="EMBL" id="FN649760">
    <property type="protein sequence ID" value="CBN75638.1"/>
    <property type="molecule type" value="Genomic_DNA"/>
</dbReference>
<dbReference type="PROSITE" id="PS51032">
    <property type="entry name" value="AP2_ERF"/>
    <property type="match status" value="1"/>
</dbReference>
<dbReference type="STRING" id="2880.D8LFR4"/>
<dbReference type="GO" id="GO:0003700">
    <property type="term" value="F:DNA-binding transcription factor activity"/>
    <property type="evidence" value="ECO:0007669"/>
    <property type="project" value="InterPro"/>
</dbReference>
<feature type="compositionally biased region" description="Low complexity" evidence="6">
    <location>
        <begin position="158"/>
        <end position="181"/>
    </location>
</feature>
<dbReference type="GO" id="GO:0005634">
    <property type="term" value="C:nucleus"/>
    <property type="evidence" value="ECO:0007669"/>
    <property type="project" value="UniProtKB-SubCell"/>
</dbReference>
<evidence type="ECO:0000313" key="9">
    <source>
        <dbReference type="Proteomes" id="UP000002630"/>
    </source>
</evidence>
<evidence type="ECO:0000256" key="2">
    <source>
        <dbReference type="ARBA" id="ARBA00023015"/>
    </source>
</evidence>
<organism evidence="8 9">
    <name type="scientific">Ectocarpus siliculosus</name>
    <name type="common">Brown alga</name>
    <name type="synonym">Conferva siliculosa</name>
    <dbReference type="NCBI Taxonomy" id="2880"/>
    <lineage>
        <taxon>Eukaryota</taxon>
        <taxon>Sar</taxon>
        <taxon>Stramenopiles</taxon>
        <taxon>Ochrophyta</taxon>
        <taxon>PX clade</taxon>
        <taxon>Phaeophyceae</taxon>
        <taxon>Ectocarpales</taxon>
        <taxon>Ectocarpaceae</taxon>
        <taxon>Ectocarpus</taxon>
    </lineage>
</organism>
<dbReference type="OrthoDB" id="550275at2759"/>
<feature type="region of interest" description="Disordered" evidence="6">
    <location>
        <begin position="1"/>
        <end position="59"/>
    </location>
</feature>
<feature type="compositionally biased region" description="Low complexity" evidence="6">
    <location>
        <begin position="111"/>
        <end position="129"/>
    </location>
</feature>
<dbReference type="AlphaFoldDB" id="D8LFR4"/>
<dbReference type="Gene3D" id="3.30.730.10">
    <property type="entry name" value="AP2/ERF domain"/>
    <property type="match status" value="1"/>
</dbReference>
<keyword evidence="4" id="KW-0804">Transcription</keyword>
<feature type="region of interest" description="Disordered" evidence="6">
    <location>
        <begin position="255"/>
        <end position="324"/>
    </location>
</feature>
<dbReference type="eggNOG" id="ENOG502QQXB">
    <property type="taxonomic scope" value="Eukaryota"/>
</dbReference>